<dbReference type="SUPFAM" id="SSF51735">
    <property type="entry name" value="NAD(P)-binding Rossmann-fold domains"/>
    <property type="match status" value="1"/>
</dbReference>
<evidence type="ECO:0000256" key="1">
    <source>
        <dbReference type="ARBA" id="ARBA00010591"/>
    </source>
</evidence>
<dbReference type="AlphaFoldDB" id="A0A845V1K4"/>
<feature type="domain" description="Saccharopine dehydrogenase NADP binding" evidence="2">
    <location>
        <begin position="10"/>
        <end position="136"/>
    </location>
</feature>
<reference evidence="3 4" key="1">
    <citation type="submission" date="2020-02" db="EMBL/GenBank/DDBJ databases">
        <authorList>
            <person name="Zhang X.-Y."/>
        </authorList>
    </citation>
    <scope>NUCLEOTIDE SEQUENCE [LARGE SCALE GENOMIC DNA]</scope>
    <source>
        <strain evidence="3 4">C33</strain>
    </source>
</reference>
<dbReference type="Gene3D" id="3.40.50.720">
    <property type="entry name" value="NAD(P)-binding Rossmann-like Domain"/>
    <property type="match status" value="1"/>
</dbReference>
<evidence type="ECO:0000313" key="4">
    <source>
        <dbReference type="Proteomes" id="UP000484885"/>
    </source>
</evidence>
<keyword evidence="4" id="KW-1185">Reference proteome</keyword>
<protein>
    <submittedName>
        <fullName evidence="3">Saccharopine dehydrogenase</fullName>
    </submittedName>
</protein>
<proteinExistence type="inferred from homology"/>
<evidence type="ECO:0000259" key="2">
    <source>
        <dbReference type="Pfam" id="PF03435"/>
    </source>
</evidence>
<dbReference type="InterPro" id="IPR051276">
    <property type="entry name" value="Saccharopine_DH-like_oxidrdct"/>
</dbReference>
<name>A0A845V1K4_9GAMM</name>
<accession>A0A845V1K4</accession>
<dbReference type="RefSeq" id="WP_164208774.1">
    <property type="nucleotide sequence ID" value="NZ_JAAGSC010000023.1"/>
</dbReference>
<comment type="similarity">
    <text evidence="1">Belongs to the saccharopine dehydrogenase family. Enoyl reductase subfamily.</text>
</comment>
<evidence type="ECO:0000313" key="3">
    <source>
        <dbReference type="EMBL" id="NDY94161.1"/>
    </source>
</evidence>
<dbReference type="GO" id="GO:0005886">
    <property type="term" value="C:plasma membrane"/>
    <property type="evidence" value="ECO:0007669"/>
    <property type="project" value="TreeGrafter"/>
</dbReference>
<dbReference type="FunFam" id="3.40.50.720:FF:000413">
    <property type="entry name" value="Trans-acting enoyl reductase"/>
    <property type="match status" value="1"/>
</dbReference>
<dbReference type="Pfam" id="PF03435">
    <property type="entry name" value="Sacchrp_dh_NADP"/>
    <property type="match status" value="1"/>
</dbReference>
<gene>
    <name evidence="3" type="ORF">G3I74_00235</name>
</gene>
<comment type="caution">
    <text evidence="3">The sequence shown here is derived from an EMBL/GenBank/DDBJ whole genome shotgun (WGS) entry which is preliminary data.</text>
</comment>
<dbReference type="PANTHER" id="PTHR12286">
    <property type="entry name" value="SACCHAROPINE DEHYDROGENASE-LIKE OXIDOREDUCTASE"/>
    <property type="match status" value="1"/>
</dbReference>
<dbReference type="PANTHER" id="PTHR12286:SF5">
    <property type="entry name" value="SACCHAROPINE DEHYDROGENASE-LIKE OXIDOREDUCTASE"/>
    <property type="match status" value="1"/>
</dbReference>
<dbReference type="InterPro" id="IPR036291">
    <property type="entry name" value="NAD(P)-bd_dom_sf"/>
</dbReference>
<dbReference type="GO" id="GO:0009247">
    <property type="term" value="P:glycolipid biosynthetic process"/>
    <property type="evidence" value="ECO:0007669"/>
    <property type="project" value="TreeGrafter"/>
</dbReference>
<sequence>MSNPPEFHLVLLGATGFTGRLVAEYLLQRHGAGGEFKWALAGRSQDKLERVRDELGEAAAELPLLLADSHDRASLDALVARTRAVCSTVGPYALHGSELVAACAAAGTDYCDLTGEVPWMRQMLDAHETATSQSGARLVHCCGFDSIPSDLGVWFLQHHAQRLFGQPMTRVRLGVQALKGKMSGGTAASMLNIIESSRSDSEIARIVKNPYALCPEAFREGPRQPYVKGPTFDEDLDAWLAPFVMAAINTRIVHRSHALQGRPWGEDFTYEEAMMTGTGFKGRRQAMTWSLALGGFALGASLGPTRKLLKNRFLPKPGEGPSKAARERGFFKLLLVGRDDDGHEIRVRVSGDRDPGYGSTAKMLGEAAYTLATDVPEGSPPGGFWTPSTAMAEKLMPRLVEHAGLTFEVLD</sequence>
<organism evidence="3 4">
    <name type="scientific">Wenzhouxiangella limi</name>
    <dbReference type="NCBI Taxonomy" id="2707351"/>
    <lineage>
        <taxon>Bacteria</taxon>
        <taxon>Pseudomonadati</taxon>
        <taxon>Pseudomonadota</taxon>
        <taxon>Gammaproteobacteria</taxon>
        <taxon>Chromatiales</taxon>
        <taxon>Wenzhouxiangellaceae</taxon>
        <taxon>Wenzhouxiangella</taxon>
    </lineage>
</organism>
<dbReference type="EMBL" id="JAAGSC010000023">
    <property type="protein sequence ID" value="NDY94161.1"/>
    <property type="molecule type" value="Genomic_DNA"/>
</dbReference>
<dbReference type="Proteomes" id="UP000484885">
    <property type="component" value="Unassembled WGS sequence"/>
</dbReference>
<dbReference type="InterPro" id="IPR005097">
    <property type="entry name" value="Sacchrp_dh_NADP-bd"/>
</dbReference>